<dbReference type="SUPFAM" id="SSF52540">
    <property type="entry name" value="P-loop containing nucleoside triphosphate hydrolases"/>
    <property type="match status" value="1"/>
</dbReference>
<name>A0A9N8V791_9GLOM</name>
<reference evidence="1" key="1">
    <citation type="submission" date="2021-06" db="EMBL/GenBank/DDBJ databases">
        <authorList>
            <person name="Kallberg Y."/>
            <person name="Tangrot J."/>
            <person name="Rosling A."/>
        </authorList>
    </citation>
    <scope>NUCLEOTIDE SEQUENCE</scope>
    <source>
        <strain evidence="1">AZ414A</strain>
    </source>
</reference>
<evidence type="ECO:0000313" key="1">
    <source>
        <dbReference type="EMBL" id="CAG8440749.1"/>
    </source>
</evidence>
<accession>A0A9N8V791</accession>
<dbReference type="Proteomes" id="UP000789706">
    <property type="component" value="Unassembled WGS sequence"/>
</dbReference>
<keyword evidence="2" id="KW-1185">Reference proteome</keyword>
<dbReference type="OrthoDB" id="2333074at2759"/>
<dbReference type="EMBL" id="CAJVPK010000062">
    <property type="protein sequence ID" value="CAG8440749.1"/>
    <property type="molecule type" value="Genomic_DNA"/>
</dbReference>
<proteinExistence type="predicted"/>
<sequence length="132" mass="15292">MVLREVGKCVVYVDIPPDINDFGKNFAKAMNIKISDLTDNAKYGRPLIIILDNIDRLIPENIEILDWLQKNLIEYENYKYITVFVSSGNLVPLGTSSYGYWVNVKSNYLVNKKNIKEEVKKYMNWLVDALLI</sequence>
<dbReference type="AlphaFoldDB" id="A0A9N8V791"/>
<gene>
    <name evidence="1" type="ORF">DEBURN_LOCUS1416</name>
</gene>
<comment type="caution">
    <text evidence="1">The sequence shown here is derived from an EMBL/GenBank/DDBJ whole genome shotgun (WGS) entry which is preliminary data.</text>
</comment>
<evidence type="ECO:0000313" key="2">
    <source>
        <dbReference type="Proteomes" id="UP000789706"/>
    </source>
</evidence>
<organism evidence="1 2">
    <name type="scientific">Diversispora eburnea</name>
    <dbReference type="NCBI Taxonomy" id="1213867"/>
    <lineage>
        <taxon>Eukaryota</taxon>
        <taxon>Fungi</taxon>
        <taxon>Fungi incertae sedis</taxon>
        <taxon>Mucoromycota</taxon>
        <taxon>Glomeromycotina</taxon>
        <taxon>Glomeromycetes</taxon>
        <taxon>Diversisporales</taxon>
        <taxon>Diversisporaceae</taxon>
        <taxon>Diversispora</taxon>
    </lineage>
</organism>
<protein>
    <submittedName>
        <fullName evidence="1">10233_t:CDS:1</fullName>
    </submittedName>
</protein>
<dbReference type="InterPro" id="IPR027417">
    <property type="entry name" value="P-loop_NTPase"/>
</dbReference>